<evidence type="ECO:0000259" key="2">
    <source>
        <dbReference type="Pfam" id="PF07811"/>
    </source>
</evidence>
<sequence>MARFGLRAIKQGRVRIGAFAKDRAGATAVEFALIATPFFAIIVALIQTFLLFFAQSVLENTVRKSARQILTGQVQAQNVSLTPAASAAAFKQTVCTNANVLFSCSGLMVDVNVANNWSSTDIGMPTLTYDSNGNVNNSWQFNPGHAGDIVVVRVMYLWPMFFGPIAFNLANQPNGSRLIMASAAFQNEPANP</sequence>
<proteinExistence type="predicted"/>
<keyword evidence="1" id="KW-1133">Transmembrane helix</keyword>
<gene>
    <name evidence="3" type="ORF">KQX62_03770</name>
</gene>
<dbReference type="RefSeq" id="WP_264075468.1">
    <property type="nucleotide sequence ID" value="NZ_CP076676.1"/>
</dbReference>
<dbReference type="Pfam" id="PF07811">
    <property type="entry name" value="TadE"/>
    <property type="match status" value="1"/>
</dbReference>
<evidence type="ECO:0000256" key="1">
    <source>
        <dbReference type="SAM" id="Phobius"/>
    </source>
</evidence>
<protein>
    <submittedName>
        <fullName evidence="3">Pilus assembly protein</fullName>
    </submittedName>
</protein>
<feature type="transmembrane region" description="Helical" evidence="1">
    <location>
        <begin position="31"/>
        <end position="54"/>
    </location>
</feature>
<dbReference type="InterPro" id="IPR012495">
    <property type="entry name" value="TadE-like_dom"/>
</dbReference>
<dbReference type="AlphaFoldDB" id="A0AAX3E315"/>
<evidence type="ECO:0000313" key="4">
    <source>
        <dbReference type="Proteomes" id="UP001163166"/>
    </source>
</evidence>
<organism evidence="3 4">
    <name type="scientific">Rhodopseudomonas palustris</name>
    <dbReference type="NCBI Taxonomy" id="1076"/>
    <lineage>
        <taxon>Bacteria</taxon>
        <taxon>Pseudomonadati</taxon>
        <taxon>Pseudomonadota</taxon>
        <taxon>Alphaproteobacteria</taxon>
        <taxon>Hyphomicrobiales</taxon>
        <taxon>Nitrobacteraceae</taxon>
        <taxon>Rhodopseudomonas</taxon>
    </lineage>
</organism>
<name>A0AAX3E315_RHOPL</name>
<evidence type="ECO:0000313" key="3">
    <source>
        <dbReference type="EMBL" id="UYO40442.1"/>
    </source>
</evidence>
<dbReference type="EMBL" id="CP076676">
    <property type="protein sequence ID" value="UYO40442.1"/>
    <property type="molecule type" value="Genomic_DNA"/>
</dbReference>
<accession>A0AAX3E315</accession>
<feature type="domain" description="TadE-like" evidence="2">
    <location>
        <begin position="25"/>
        <end position="67"/>
    </location>
</feature>
<keyword evidence="1" id="KW-0812">Transmembrane</keyword>
<keyword evidence="1" id="KW-0472">Membrane</keyword>
<dbReference type="Proteomes" id="UP001163166">
    <property type="component" value="Chromosome"/>
</dbReference>
<reference evidence="3" key="1">
    <citation type="journal article" date="2022" name="Biol. Control">
        <title>In silico genomic analysis of Rhodopseudomonas palustris strains revealed potential biocontrol agents and crop yield enhancers.</title>
        <authorList>
            <person name="Surachat K."/>
            <person name="Kantachote D."/>
            <person name="Deachamag P."/>
            <person name="Wonglapsuwan M."/>
        </authorList>
    </citation>
    <scope>NUCLEOTIDE SEQUENCE</scope>
    <source>
        <strain evidence="3">TLS06</strain>
    </source>
</reference>